<dbReference type="CDD" id="cd16282">
    <property type="entry name" value="metallo-hydrolase-like_MBL-fold"/>
    <property type="match status" value="1"/>
</dbReference>
<dbReference type="PANTHER" id="PTHR42951">
    <property type="entry name" value="METALLO-BETA-LACTAMASE DOMAIN-CONTAINING"/>
    <property type="match status" value="1"/>
</dbReference>
<evidence type="ECO:0000313" key="5">
    <source>
        <dbReference type="Proteomes" id="UP000290218"/>
    </source>
</evidence>
<dbReference type="InterPro" id="IPR050855">
    <property type="entry name" value="NDM-1-like"/>
</dbReference>
<dbReference type="Pfam" id="PF00753">
    <property type="entry name" value="Lactamase_B"/>
    <property type="match status" value="1"/>
</dbReference>
<proteinExistence type="inferred from homology"/>
<keyword evidence="4" id="KW-0378">Hydrolase</keyword>
<evidence type="ECO:0000256" key="1">
    <source>
        <dbReference type="ARBA" id="ARBA00005250"/>
    </source>
</evidence>
<dbReference type="PANTHER" id="PTHR42951:SF4">
    <property type="entry name" value="ACYL-COENZYME A THIOESTERASE MBLAC2"/>
    <property type="match status" value="1"/>
</dbReference>
<accession>A0A4Q1C638</accession>
<feature type="chain" id="PRO_5020549632" evidence="2">
    <location>
        <begin position="27"/>
        <end position="316"/>
    </location>
</feature>
<evidence type="ECO:0000259" key="3">
    <source>
        <dbReference type="SMART" id="SM00849"/>
    </source>
</evidence>
<dbReference type="Proteomes" id="UP000290218">
    <property type="component" value="Unassembled WGS sequence"/>
</dbReference>
<dbReference type="GO" id="GO:0017001">
    <property type="term" value="P:antibiotic catabolic process"/>
    <property type="evidence" value="ECO:0007669"/>
    <property type="project" value="UniProtKB-ARBA"/>
</dbReference>
<dbReference type="AlphaFoldDB" id="A0A4Q1C638"/>
<dbReference type="SUPFAM" id="SSF56281">
    <property type="entry name" value="Metallo-hydrolase/oxidoreductase"/>
    <property type="match status" value="1"/>
</dbReference>
<dbReference type="InterPro" id="IPR036866">
    <property type="entry name" value="RibonucZ/Hydroxyglut_hydro"/>
</dbReference>
<feature type="domain" description="Metallo-beta-lactamase" evidence="3">
    <location>
        <begin position="60"/>
        <end position="238"/>
    </location>
</feature>
<dbReference type="EMBL" id="SDHX01000002">
    <property type="protein sequence ID" value="RXK53843.1"/>
    <property type="molecule type" value="Genomic_DNA"/>
</dbReference>
<dbReference type="Gene3D" id="3.60.15.10">
    <property type="entry name" value="Ribonuclease Z/Hydroxyacylglutathione hydrolase-like"/>
    <property type="match status" value="1"/>
</dbReference>
<dbReference type="RefSeq" id="WP_129049875.1">
    <property type="nucleotide sequence ID" value="NZ_SDHX01000002.1"/>
</dbReference>
<gene>
    <name evidence="4" type="ORF">ESB00_19365</name>
</gene>
<protein>
    <submittedName>
        <fullName evidence="4">MBL fold metallo-hydrolase</fullName>
    </submittedName>
</protein>
<dbReference type="SMART" id="SM00849">
    <property type="entry name" value="Lactamase_B"/>
    <property type="match status" value="1"/>
</dbReference>
<dbReference type="InterPro" id="IPR001279">
    <property type="entry name" value="Metallo-B-lactamas"/>
</dbReference>
<evidence type="ECO:0000256" key="2">
    <source>
        <dbReference type="SAM" id="SignalP"/>
    </source>
</evidence>
<dbReference type="OrthoDB" id="9761531at2"/>
<keyword evidence="5" id="KW-1185">Reference proteome</keyword>
<feature type="signal peptide" evidence="2">
    <location>
        <begin position="1"/>
        <end position="26"/>
    </location>
</feature>
<comment type="similarity">
    <text evidence="1">Belongs to the metallo-beta-lactamase superfamily. Class-B beta-lactamase family.</text>
</comment>
<organism evidence="4 5">
    <name type="scientific">Oleiharenicola lentus</name>
    <dbReference type="NCBI Taxonomy" id="2508720"/>
    <lineage>
        <taxon>Bacteria</taxon>
        <taxon>Pseudomonadati</taxon>
        <taxon>Verrucomicrobiota</taxon>
        <taxon>Opitutia</taxon>
        <taxon>Opitutales</taxon>
        <taxon>Opitutaceae</taxon>
        <taxon>Oleiharenicola</taxon>
    </lineage>
</organism>
<dbReference type="GO" id="GO:0016787">
    <property type="term" value="F:hydrolase activity"/>
    <property type="evidence" value="ECO:0007669"/>
    <property type="project" value="UniProtKB-KW"/>
</dbReference>
<sequence length="316" mass="33896">MNRRAFLISSGAAASLALLGRGRLSAQTPPAAPSVPVAPPPPVTEFKLLRRNVGLFTGQGGTVGWLSNRDALAVVDTQFPQTASVLLRDLPGRDGRMIDAVINTHHHGDHTGGNAVLRPAAKQVIAHANVPELMRARAEADKRTLDPALLPTLGFTDGYRQGFGDEAVSAKYFGPAHTRGDIVVLFEQANVVHLGDLMFNRLYPVIDRPGGASIRGWVKLLEKVAKDYPPDATYIFGHGNPKFGVTGTPADLLVFRDYLSGLLAHVESEIKAGKSKEEIQKLENLPGFPDFHQPPGRGNRLPGNLGVAYDEIMAAG</sequence>
<comment type="caution">
    <text evidence="4">The sequence shown here is derived from an EMBL/GenBank/DDBJ whole genome shotgun (WGS) entry which is preliminary data.</text>
</comment>
<reference evidence="4 5" key="1">
    <citation type="submission" date="2019-01" db="EMBL/GenBank/DDBJ databases">
        <title>Lacunisphaera sp. strain TWA-58.</title>
        <authorList>
            <person name="Chen W.-M."/>
        </authorList>
    </citation>
    <scope>NUCLEOTIDE SEQUENCE [LARGE SCALE GENOMIC DNA]</scope>
    <source>
        <strain evidence="4 5">TWA-58</strain>
    </source>
</reference>
<evidence type="ECO:0000313" key="4">
    <source>
        <dbReference type="EMBL" id="RXK53843.1"/>
    </source>
</evidence>
<name>A0A4Q1C638_9BACT</name>
<keyword evidence="2" id="KW-0732">Signal</keyword>